<evidence type="ECO:0000313" key="3">
    <source>
        <dbReference type="Proteomes" id="UP001302602"/>
    </source>
</evidence>
<dbReference type="AlphaFoldDB" id="A0AAN6Z7A1"/>
<sequence length="68" mass="7348">MRADGSSAERGENQMEDTDCQDVNSRIWLSGSQTRTSRRNQLAGAVHSTPYYIAGAGGCRTGVRTEAI</sequence>
<name>A0AAN6Z7A1_9PEZI</name>
<feature type="compositionally biased region" description="Basic and acidic residues" evidence="1">
    <location>
        <begin position="1"/>
        <end position="13"/>
    </location>
</feature>
<feature type="region of interest" description="Disordered" evidence="1">
    <location>
        <begin position="1"/>
        <end position="20"/>
    </location>
</feature>
<evidence type="ECO:0000313" key="2">
    <source>
        <dbReference type="EMBL" id="KAK4127657.1"/>
    </source>
</evidence>
<comment type="caution">
    <text evidence="2">The sequence shown here is derived from an EMBL/GenBank/DDBJ whole genome shotgun (WGS) entry which is preliminary data.</text>
</comment>
<protein>
    <submittedName>
        <fullName evidence="2">Uncharacterized protein</fullName>
    </submittedName>
</protein>
<proteinExistence type="predicted"/>
<dbReference type="EMBL" id="MU853224">
    <property type="protein sequence ID" value="KAK4127657.1"/>
    <property type="molecule type" value="Genomic_DNA"/>
</dbReference>
<accession>A0AAN6Z7A1</accession>
<dbReference type="GeneID" id="87823053"/>
<dbReference type="RefSeq" id="XP_062651428.1">
    <property type="nucleotide sequence ID" value="XM_062786287.1"/>
</dbReference>
<keyword evidence="3" id="KW-1185">Reference proteome</keyword>
<reference evidence="2" key="2">
    <citation type="submission" date="2023-05" db="EMBL/GenBank/DDBJ databases">
        <authorList>
            <consortium name="Lawrence Berkeley National Laboratory"/>
            <person name="Steindorff A."/>
            <person name="Hensen N."/>
            <person name="Bonometti L."/>
            <person name="Westerberg I."/>
            <person name="Brannstrom I.O."/>
            <person name="Guillou S."/>
            <person name="Cros-Aarteil S."/>
            <person name="Calhoun S."/>
            <person name="Haridas S."/>
            <person name="Kuo A."/>
            <person name="Mondo S."/>
            <person name="Pangilinan J."/>
            <person name="Riley R."/>
            <person name="Labutti K."/>
            <person name="Andreopoulos B."/>
            <person name="Lipzen A."/>
            <person name="Chen C."/>
            <person name="Yanf M."/>
            <person name="Daum C."/>
            <person name="Ng V."/>
            <person name="Clum A."/>
            <person name="Ohm R."/>
            <person name="Martin F."/>
            <person name="Silar P."/>
            <person name="Natvig D."/>
            <person name="Lalanne C."/>
            <person name="Gautier V."/>
            <person name="Ament-Velasquez S.L."/>
            <person name="Kruys A."/>
            <person name="Hutchinson M.I."/>
            <person name="Powell A.J."/>
            <person name="Barry K."/>
            <person name="Miller A.N."/>
            <person name="Grigoriev I.V."/>
            <person name="Debuchy R."/>
            <person name="Gladieux P."/>
            <person name="Thoren M.H."/>
            <person name="Johannesson H."/>
        </authorList>
    </citation>
    <scope>NUCLEOTIDE SEQUENCE</scope>
    <source>
        <strain evidence="2">CBS 731.68</strain>
    </source>
</reference>
<dbReference type="Proteomes" id="UP001302602">
    <property type="component" value="Unassembled WGS sequence"/>
</dbReference>
<gene>
    <name evidence="2" type="ORF">N657DRAFT_221344</name>
</gene>
<reference evidence="2" key="1">
    <citation type="journal article" date="2023" name="Mol. Phylogenet. Evol.">
        <title>Genome-scale phylogeny and comparative genomics of the fungal order Sordariales.</title>
        <authorList>
            <person name="Hensen N."/>
            <person name="Bonometti L."/>
            <person name="Westerberg I."/>
            <person name="Brannstrom I.O."/>
            <person name="Guillou S."/>
            <person name="Cros-Aarteil S."/>
            <person name="Calhoun S."/>
            <person name="Haridas S."/>
            <person name="Kuo A."/>
            <person name="Mondo S."/>
            <person name="Pangilinan J."/>
            <person name="Riley R."/>
            <person name="LaButti K."/>
            <person name="Andreopoulos B."/>
            <person name="Lipzen A."/>
            <person name="Chen C."/>
            <person name="Yan M."/>
            <person name="Daum C."/>
            <person name="Ng V."/>
            <person name="Clum A."/>
            <person name="Steindorff A."/>
            <person name="Ohm R.A."/>
            <person name="Martin F."/>
            <person name="Silar P."/>
            <person name="Natvig D.O."/>
            <person name="Lalanne C."/>
            <person name="Gautier V."/>
            <person name="Ament-Velasquez S.L."/>
            <person name="Kruys A."/>
            <person name="Hutchinson M.I."/>
            <person name="Powell A.J."/>
            <person name="Barry K."/>
            <person name="Miller A.N."/>
            <person name="Grigoriev I.V."/>
            <person name="Debuchy R."/>
            <person name="Gladieux P."/>
            <person name="Hiltunen Thoren M."/>
            <person name="Johannesson H."/>
        </authorList>
    </citation>
    <scope>NUCLEOTIDE SEQUENCE</scope>
    <source>
        <strain evidence="2">CBS 731.68</strain>
    </source>
</reference>
<evidence type="ECO:0000256" key="1">
    <source>
        <dbReference type="SAM" id="MobiDB-lite"/>
    </source>
</evidence>
<organism evidence="2 3">
    <name type="scientific">Parathielavia appendiculata</name>
    <dbReference type="NCBI Taxonomy" id="2587402"/>
    <lineage>
        <taxon>Eukaryota</taxon>
        <taxon>Fungi</taxon>
        <taxon>Dikarya</taxon>
        <taxon>Ascomycota</taxon>
        <taxon>Pezizomycotina</taxon>
        <taxon>Sordariomycetes</taxon>
        <taxon>Sordariomycetidae</taxon>
        <taxon>Sordariales</taxon>
        <taxon>Chaetomiaceae</taxon>
        <taxon>Parathielavia</taxon>
    </lineage>
</organism>